<feature type="compositionally biased region" description="Basic and acidic residues" evidence="1">
    <location>
        <begin position="35"/>
        <end position="52"/>
    </location>
</feature>
<dbReference type="AlphaFoldDB" id="A0A556TSC3"/>
<evidence type="ECO:0000256" key="1">
    <source>
        <dbReference type="SAM" id="MobiDB-lite"/>
    </source>
</evidence>
<name>A0A556TSC3_BAGYA</name>
<reference evidence="2 3" key="1">
    <citation type="journal article" date="2019" name="Genome Biol. Evol.">
        <title>Whole-Genome Sequencing of the Giant Devil Catfish, Bagarius yarrelli.</title>
        <authorList>
            <person name="Jiang W."/>
            <person name="Lv Y."/>
            <person name="Cheng L."/>
            <person name="Yang K."/>
            <person name="Chao B."/>
            <person name="Wang X."/>
            <person name="Li Y."/>
            <person name="Pan X."/>
            <person name="You X."/>
            <person name="Zhang Y."/>
            <person name="Yang J."/>
            <person name="Li J."/>
            <person name="Zhang X."/>
            <person name="Liu S."/>
            <person name="Sun C."/>
            <person name="Yang J."/>
            <person name="Shi Q."/>
        </authorList>
    </citation>
    <scope>NUCLEOTIDE SEQUENCE [LARGE SCALE GENOMIC DNA]</scope>
    <source>
        <strain evidence="2">JWS20170419001</strain>
        <tissue evidence="2">Muscle</tissue>
    </source>
</reference>
<comment type="caution">
    <text evidence="2">The sequence shown here is derived from an EMBL/GenBank/DDBJ whole genome shotgun (WGS) entry which is preliminary data.</text>
</comment>
<feature type="region of interest" description="Disordered" evidence="1">
    <location>
        <begin position="35"/>
        <end position="87"/>
    </location>
</feature>
<keyword evidence="3" id="KW-1185">Reference proteome</keyword>
<dbReference type="EMBL" id="VCAZ01000015">
    <property type="protein sequence ID" value="TSK53791.1"/>
    <property type="molecule type" value="Genomic_DNA"/>
</dbReference>
<evidence type="ECO:0000313" key="3">
    <source>
        <dbReference type="Proteomes" id="UP000319801"/>
    </source>
</evidence>
<sequence length="87" mass="10497">MHYNKKKKAIRHKQCDVMLIVYGHKTPFYPLQMCTERERERKRTEEKRRERPVQPGMSGRTAPASGYSSQDYRRDRWRRFNRVGAPG</sequence>
<proteinExistence type="predicted"/>
<accession>A0A556TSC3</accession>
<dbReference type="Proteomes" id="UP000319801">
    <property type="component" value="Unassembled WGS sequence"/>
</dbReference>
<evidence type="ECO:0000313" key="2">
    <source>
        <dbReference type="EMBL" id="TSK53791.1"/>
    </source>
</evidence>
<protein>
    <submittedName>
        <fullName evidence="2">Uncharacterized protein</fullName>
    </submittedName>
</protein>
<organism evidence="2 3">
    <name type="scientific">Bagarius yarrelli</name>
    <name type="common">Goonch</name>
    <name type="synonym">Bagrus yarrelli</name>
    <dbReference type="NCBI Taxonomy" id="175774"/>
    <lineage>
        <taxon>Eukaryota</taxon>
        <taxon>Metazoa</taxon>
        <taxon>Chordata</taxon>
        <taxon>Craniata</taxon>
        <taxon>Vertebrata</taxon>
        <taxon>Euteleostomi</taxon>
        <taxon>Actinopterygii</taxon>
        <taxon>Neopterygii</taxon>
        <taxon>Teleostei</taxon>
        <taxon>Ostariophysi</taxon>
        <taxon>Siluriformes</taxon>
        <taxon>Sisoridae</taxon>
        <taxon>Sisorinae</taxon>
        <taxon>Bagarius</taxon>
    </lineage>
</organism>
<gene>
    <name evidence="2" type="ORF">Baya_3351</name>
</gene>